<protein>
    <recommendedName>
        <fullName evidence="3">Reverse transcriptase</fullName>
    </recommendedName>
</protein>
<sequence>MSIKYEEIIKLKIEFNIRQREIYLEEDIGKMLNKILEKKRDKIDMSSLVIKENGKIRIEKEQKEIKKITQNHYKNWTGEKSIDLDELEFNHEWREIYSPKEDIDEKIYNDLMSPIEMEELELVLKNLKTNKAPGQSGIPYDFWKKSKTLTRKILIEIFNESMIKENATEKWKEGIIFPINKTTRSNWNQELSLTRPIVLLETARKIWFKILVNRLNEIL</sequence>
<dbReference type="Proteomes" id="UP000234323">
    <property type="component" value="Unassembled WGS sequence"/>
</dbReference>
<name>A0A2I1H6V7_9GLOM</name>
<evidence type="ECO:0000313" key="2">
    <source>
        <dbReference type="Proteomes" id="UP000234323"/>
    </source>
</evidence>
<proteinExistence type="predicted"/>
<comment type="caution">
    <text evidence="1">The sequence shown here is derived from an EMBL/GenBank/DDBJ whole genome shotgun (WGS) entry which is preliminary data.</text>
</comment>
<dbReference type="AlphaFoldDB" id="A0A2I1H6V7"/>
<keyword evidence="2" id="KW-1185">Reference proteome</keyword>
<feature type="non-terminal residue" evidence="1">
    <location>
        <position position="219"/>
    </location>
</feature>
<dbReference type="EMBL" id="LLXI01001643">
    <property type="protein sequence ID" value="PKY54610.1"/>
    <property type="molecule type" value="Genomic_DNA"/>
</dbReference>
<evidence type="ECO:0008006" key="3">
    <source>
        <dbReference type="Google" id="ProtNLM"/>
    </source>
</evidence>
<accession>A0A2I1H6V7</accession>
<reference evidence="1 2" key="1">
    <citation type="submission" date="2015-10" db="EMBL/GenBank/DDBJ databases">
        <title>Genome analyses suggest a sexual origin of heterokaryosis in a supposedly ancient asexual fungus.</title>
        <authorList>
            <person name="Ropars J."/>
            <person name="Sedzielewska K."/>
            <person name="Noel J."/>
            <person name="Charron P."/>
            <person name="Farinelli L."/>
            <person name="Marton T."/>
            <person name="Kruger M."/>
            <person name="Pelin A."/>
            <person name="Brachmann A."/>
            <person name="Corradi N."/>
        </authorList>
    </citation>
    <scope>NUCLEOTIDE SEQUENCE [LARGE SCALE GENOMIC DNA]</scope>
    <source>
        <strain evidence="1 2">A4</strain>
    </source>
</reference>
<dbReference type="VEuPathDB" id="FungiDB:RhiirFUN_013386"/>
<evidence type="ECO:0000313" key="1">
    <source>
        <dbReference type="EMBL" id="PKY54610.1"/>
    </source>
</evidence>
<gene>
    <name evidence="1" type="ORF">RhiirA4_473511</name>
</gene>
<organism evidence="1 2">
    <name type="scientific">Rhizophagus irregularis</name>
    <dbReference type="NCBI Taxonomy" id="588596"/>
    <lineage>
        <taxon>Eukaryota</taxon>
        <taxon>Fungi</taxon>
        <taxon>Fungi incertae sedis</taxon>
        <taxon>Mucoromycota</taxon>
        <taxon>Glomeromycotina</taxon>
        <taxon>Glomeromycetes</taxon>
        <taxon>Glomerales</taxon>
        <taxon>Glomeraceae</taxon>
        <taxon>Rhizophagus</taxon>
    </lineage>
</organism>
<dbReference type="VEuPathDB" id="FungiDB:FUN_017548"/>
<dbReference type="VEuPathDB" id="FungiDB:RhiirA1_469061"/>
<dbReference type="PANTHER" id="PTHR19446">
    <property type="entry name" value="REVERSE TRANSCRIPTASES"/>
    <property type="match status" value="1"/>
</dbReference>